<evidence type="ECO:0000313" key="6">
    <source>
        <dbReference type="EMBL" id="CAD6550395.1"/>
    </source>
</evidence>
<dbReference type="PROSITE" id="PS50931">
    <property type="entry name" value="HTH_LYSR"/>
    <property type="match status" value="1"/>
</dbReference>
<dbReference type="InterPro" id="IPR036390">
    <property type="entry name" value="WH_DNA-bd_sf"/>
</dbReference>
<dbReference type="InterPro" id="IPR005119">
    <property type="entry name" value="LysR_subst-bd"/>
</dbReference>
<dbReference type="PANTHER" id="PTHR30537">
    <property type="entry name" value="HTH-TYPE TRANSCRIPTIONAL REGULATOR"/>
    <property type="match status" value="1"/>
</dbReference>
<feature type="domain" description="HTH lysR-type" evidence="5">
    <location>
        <begin position="1"/>
        <end position="59"/>
    </location>
</feature>
<keyword evidence="4" id="KW-0804">Transcription</keyword>
<dbReference type="Gene3D" id="1.10.10.10">
    <property type="entry name" value="Winged helix-like DNA-binding domain superfamily/Winged helix DNA-binding domain"/>
    <property type="match status" value="1"/>
</dbReference>
<sequence>MEYIESLRVFCAVVETKGIRRAAATLGTTPPTISRAIASLEARLGIRLFNRTTRQFSTTESADRIYGKCRRILDDLTNLEARITSATQVPTGVLRVAAHTTATISRLVPLISTFRSKYPEVTLDITLTERPVDLVVDGFDLGIVLPCMLASDQVVSTLLERMPLGIFATEGYLRNRCRPTTPVGLGRHTFVAMPPSLRKPALTFRGTGQQDVTVQIKYDIASNSPIFNREMVLSGLGIGALPIPLVQEDIKCGHLVRLLDQFEIKEGEVEIRLAYATRTLLPAKVKAFIDHANAFFGQATLS</sequence>
<dbReference type="InterPro" id="IPR000847">
    <property type="entry name" value="LysR_HTH_N"/>
</dbReference>
<dbReference type="Pfam" id="PF00126">
    <property type="entry name" value="HTH_1"/>
    <property type="match status" value="1"/>
</dbReference>
<evidence type="ECO:0000256" key="3">
    <source>
        <dbReference type="ARBA" id="ARBA00023125"/>
    </source>
</evidence>
<dbReference type="PRINTS" id="PR00039">
    <property type="entry name" value="HTHLYSR"/>
</dbReference>
<evidence type="ECO:0000256" key="4">
    <source>
        <dbReference type="ARBA" id="ARBA00023163"/>
    </source>
</evidence>
<name>A0ABN7I2V9_9BURK</name>
<evidence type="ECO:0000256" key="2">
    <source>
        <dbReference type="ARBA" id="ARBA00023015"/>
    </source>
</evidence>
<keyword evidence="3" id="KW-0238">DNA-binding</keyword>
<comment type="similarity">
    <text evidence="1">Belongs to the LysR transcriptional regulatory family.</text>
</comment>
<organism evidence="6 7">
    <name type="scientific">Paraburkholderia hiiakae</name>
    <dbReference type="NCBI Taxonomy" id="1081782"/>
    <lineage>
        <taxon>Bacteria</taxon>
        <taxon>Pseudomonadati</taxon>
        <taxon>Pseudomonadota</taxon>
        <taxon>Betaproteobacteria</taxon>
        <taxon>Burkholderiales</taxon>
        <taxon>Burkholderiaceae</taxon>
        <taxon>Paraburkholderia</taxon>
    </lineage>
</organism>
<keyword evidence="2" id="KW-0805">Transcription regulation</keyword>
<dbReference type="EMBL" id="CAJHCQ010000014">
    <property type="protein sequence ID" value="CAD6550395.1"/>
    <property type="molecule type" value="Genomic_DNA"/>
</dbReference>
<evidence type="ECO:0000313" key="7">
    <source>
        <dbReference type="Proteomes" id="UP000656319"/>
    </source>
</evidence>
<dbReference type="Proteomes" id="UP000656319">
    <property type="component" value="Unassembled WGS sequence"/>
</dbReference>
<dbReference type="RefSeq" id="WP_201698562.1">
    <property type="nucleotide sequence ID" value="NZ_CAJHCQ010000014.1"/>
</dbReference>
<reference evidence="6 7" key="1">
    <citation type="submission" date="2020-10" db="EMBL/GenBank/DDBJ databases">
        <authorList>
            <person name="Peeters C."/>
        </authorList>
    </citation>
    <scope>NUCLEOTIDE SEQUENCE [LARGE SCALE GENOMIC DNA]</scope>
    <source>
        <strain evidence="6 7">LMG 27952</strain>
    </source>
</reference>
<accession>A0ABN7I2V9</accession>
<dbReference type="Gene3D" id="3.40.190.290">
    <property type="match status" value="1"/>
</dbReference>
<dbReference type="SUPFAM" id="SSF53850">
    <property type="entry name" value="Periplasmic binding protein-like II"/>
    <property type="match status" value="1"/>
</dbReference>
<evidence type="ECO:0000256" key="1">
    <source>
        <dbReference type="ARBA" id="ARBA00009437"/>
    </source>
</evidence>
<proteinExistence type="inferred from homology"/>
<comment type="caution">
    <text evidence="6">The sequence shown here is derived from an EMBL/GenBank/DDBJ whole genome shotgun (WGS) entry which is preliminary data.</text>
</comment>
<evidence type="ECO:0000259" key="5">
    <source>
        <dbReference type="PROSITE" id="PS50931"/>
    </source>
</evidence>
<dbReference type="InterPro" id="IPR036388">
    <property type="entry name" value="WH-like_DNA-bd_sf"/>
</dbReference>
<dbReference type="InterPro" id="IPR058163">
    <property type="entry name" value="LysR-type_TF_proteobact-type"/>
</dbReference>
<keyword evidence="7" id="KW-1185">Reference proteome</keyword>
<dbReference type="SUPFAM" id="SSF46785">
    <property type="entry name" value="Winged helix' DNA-binding domain"/>
    <property type="match status" value="1"/>
</dbReference>
<gene>
    <name evidence="6" type="primary">pgrR_13</name>
    <name evidence="6" type="ORF">LMG27952_05005</name>
</gene>
<protein>
    <submittedName>
        <fullName evidence="6">HTH-type transcriptional regulator PgrR</fullName>
    </submittedName>
</protein>
<dbReference type="Pfam" id="PF03466">
    <property type="entry name" value="LysR_substrate"/>
    <property type="match status" value="1"/>
</dbReference>
<dbReference type="PANTHER" id="PTHR30537:SF35">
    <property type="entry name" value="TRANSCRIPTIONAL REGULATORY PROTEIN"/>
    <property type="match status" value="1"/>
</dbReference>
<dbReference type="CDD" id="cd08422">
    <property type="entry name" value="PBP2_CrgA_like"/>
    <property type="match status" value="1"/>
</dbReference>